<gene>
    <name evidence="2" type="ORF">NQ317_000642</name>
</gene>
<dbReference type="EMBL" id="JAPWTJ010001550">
    <property type="protein sequence ID" value="KAJ8970956.1"/>
    <property type="molecule type" value="Genomic_DNA"/>
</dbReference>
<sequence length="311" mass="35313">MEEIKKKHRKVTRASFTKTANELDMLLSATAPVPLNDIEISWECLKPTFENLLICDNELFECLLENATEEQLLVEVEGCDGYIKRFTELNLRCEKVFQHKPAVDAMSVGSRISSNAEASPGAVATTGKRKFKLPRIEFKHYDGNIRDWLAFWAQFKKIDEDACIDNSDKIEYLIQATSFPAVGDNYAKIIECIKARFGRDDLQIEVYVRELLKLVLKNAMTPSKLEICILYDQIETQLRALDTLGITSDKYAAMLYPLIESCLPQELMKIWQRSTFSSSASSSPPSEIGSTQSVNGDSTLENRLQNLMRFL</sequence>
<comment type="caution">
    <text evidence="2">The sequence shown here is derived from an EMBL/GenBank/DDBJ whole genome shotgun (WGS) entry which is preliminary data.</text>
</comment>
<accession>A0ABQ9J126</accession>
<evidence type="ECO:0000256" key="1">
    <source>
        <dbReference type="SAM" id="MobiDB-lite"/>
    </source>
</evidence>
<dbReference type="Proteomes" id="UP001162164">
    <property type="component" value="Unassembled WGS sequence"/>
</dbReference>
<keyword evidence="3" id="KW-1185">Reference proteome</keyword>
<dbReference type="Pfam" id="PF03564">
    <property type="entry name" value="DUF1759"/>
    <property type="match status" value="1"/>
</dbReference>
<feature type="compositionally biased region" description="Low complexity" evidence="1">
    <location>
        <begin position="278"/>
        <end position="293"/>
    </location>
</feature>
<feature type="region of interest" description="Disordered" evidence="1">
    <location>
        <begin position="278"/>
        <end position="297"/>
    </location>
</feature>
<proteinExistence type="predicted"/>
<organism evidence="2 3">
    <name type="scientific">Molorchus minor</name>
    <dbReference type="NCBI Taxonomy" id="1323400"/>
    <lineage>
        <taxon>Eukaryota</taxon>
        <taxon>Metazoa</taxon>
        <taxon>Ecdysozoa</taxon>
        <taxon>Arthropoda</taxon>
        <taxon>Hexapoda</taxon>
        <taxon>Insecta</taxon>
        <taxon>Pterygota</taxon>
        <taxon>Neoptera</taxon>
        <taxon>Endopterygota</taxon>
        <taxon>Coleoptera</taxon>
        <taxon>Polyphaga</taxon>
        <taxon>Cucujiformia</taxon>
        <taxon>Chrysomeloidea</taxon>
        <taxon>Cerambycidae</taxon>
        <taxon>Lamiinae</taxon>
        <taxon>Monochamini</taxon>
        <taxon>Molorchus</taxon>
    </lineage>
</organism>
<evidence type="ECO:0000313" key="2">
    <source>
        <dbReference type="EMBL" id="KAJ8970956.1"/>
    </source>
</evidence>
<protein>
    <submittedName>
        <fullName evidence="2">Uncharacterized protein</fullName>
    </submittedName>
</protein>
<dbReference type="InterPro" id="IPR005312">
    <property type="entry name" value="DUF1759"/>
</dbReference>
<reference evidence="2" key="1">
    <citation type="journal article" date="2023" name="Insect Mol. Biol.">
        <title>Genome sequencing provides insights into the evolution of gene families encoding plant cell wall-degrading enzymes in longhorned beetles.</title>
        <authorList>
            <person name="Shin N.R."/>
            <person name="Okamura Y."/>
            <person name="Kirsch R."/>
            <person name="Pauchet Y."/>
        </authorList>
    </citation>
    <scope>NUCLEOTIDE SEQUENCE</scope>
    <source>
        <strain evidence="2">MMC_N1</strain>
    </source>
</reference>
<name>A0ABQ9J126_9CUCU</name>
<evidence type="ECO:0000313" key="3">
    <source>
        <dbReference type="Proteomes" id="UP001162164"/>
    </source>
</evidence>